<dbReference type="PROSITE" id="PS51257">
    <property type="entry name" value="PROKAR_LIPOPROTEIN"/>
    <property type="match status" value="1"/>
</dbReference>
<evidence type="ECO:0000256" key="1">
    <source>
        <dbReference type="ARBA" id="ARBA00004141"/>
    </source>
</evidence>
<dbReference type="EMBL" id="BAMD01000003">
    <property type="protein sequence ID" value="GAF01750.1"/>
    <property type="molecule type" value="Genomic_DNA"/>
</dbReference>
<dbReference type="SUPFAM" id="SSF81338">
    <property type="entry name" value="Aquaporin-like"/>
    <property type="match status" value="1"/>
</dbReference>
<dbReference type="Pfam" id="PF00230">
    <property type="entry name" value="MIP"/>
    <property type="match status" value="1"/>
</dbReference>
<name>W7XUP3_9BACT</name>
<gene>
    <name evidence="6" type="ORF">JCM21142_366</name>
</gene>
<evidence type="ECO:0000256" key="2">
    <source>
        <dbReference type="ARBA" id="ARBA00022692"/>
    </source>
</evidence>
<evidence type="ECO:0000313" key="7">
    <source>
        <dbReference type="Proteomes" id="UP000019402"/>
    </source>
</evidence>
<sequence>MKKVIAEFIGTLWLVLGGCGSAVIAAGYPELGIGFVGVAIAFGLTVVTMHMPLDIYLAVI</sequence>
<proteinExistence type="predicted"/>
<dbReference type="GO" id="GO:0016020">
    <property type="term" value="C:membrane"/>
    <property type="evidence" value="ECO:0007669"/>
    <property type="project" value="UniProtKB-SubCell"/>
</dbReference>
<evidence type="ECO:0000256" key="4">
    <source>
        <dbReference type="ARBA" id="ARBA00023136"/>
    </source>
</evidence>
<keyword evidence="2 5" id="KW-0812">Transmembrane</keyword>
<accession>W7XUP3</accession>
<comment type="subcellular location">
    <subcellularLocation>
        <location evidence="1">Membrane</location>
        <topology evidence="1">Multi-pass membrane protein</topology>
    </subcellularLocation>
</comment>
<reference evidence="6 7" key="1">
    <citation type="journal article" date="2014" name="Genome Announc.">
        <title>Draft Genome Sequence of Cytophaga fermentans JCM 21142T, a Facultative Anaerobe Isolated from Marine Mud.</title>
        <authorList>
            <person name="Starns D."/>
            <person name="Oshima K."/>
            <person name="Suda W."/>
            <person name="Iino T."/>
            <person name="Yuki M."/>
            <person name="Inoue J."/>
            <person name="Kitamura K."/>
            <person name="Iida T."/>
            <person name="Darby A."/>
            <person name="Hattori M."/>
            <person name="Ohkuma M."/>
        </authorList>
    </citation>
    <scope>NUCLEOTIDE SEQUENCE [LARGE SCALE GENOMIC DNA]</scope>
    <source>
        <strain evidence="6 7">JCM 21142</strain>
    </source>
</reference>
<dbReference type="InterPro" id="IPR000425">
    <property type="entry name" value="MIP"/>
</dbReference>
<organism evidence="6 7">
    <name type="scientific">Saccharicrinis fermentans DSM 9555 = JCM 21142</name>
    <dbReference type="NCBI Taxonomy" id="869213"/>
    <lineage>
        <taxon>Bacteria</taxon>
        <taxon>Pseudomonadati</taxon>
        <taxon>Bacteroidota</taxon>
        <taxon>Bacteroidia</taxon>
        <taxon>Marinilabiliales</taxon>
        <taxon>Marinilabiliaceae</taxon>
        <taxon>Saccharicrinis</taxon>
    </lineage>
</organism>
<evidence type="ECO:0000313" key="6">
    <source>
        <dbReference type="EMBL" id="GAF01750.1"/>
    </source>
</evidence>
<dbReference type="AlphaFoldDB" id="W7XUP3"/>
<protein>
    <submittedName>
        <fullName evidence="6">Aquaporin Z 2</fullName>
    </submittedName>
</protein>
<dbReference type="Proteomes" id="UP000019402">
    <property type="component" value="Unassembled WGS sequence"/>
</dbReference>
<dbReference type="Gene3D" id="1.20.1080.10">
    <property type="entry name" value="Glycerol uptake facilitator protein"/>
    <property type="match status" value="1"/>
</dbReference>
<keyword evidence="4 5" id="KW-0472">Membrane</keyword>
<keyword evidence="3 5" id="KW-1133">Transmembrane helix</keyword>
<evidence type="ECO:0000256" key="5">
    <source>
        <dbReference type="SAM" id="Phobius"/>
    </source>
</evidence>
<keyword evidence="7" id="KW-1185">Reference proteome</keyword>
<evidence type="ECO:0000256" key="3">
    <source>
        <dbReference type="ARBA" id="ARBA00022989"/>
    </source>
</evidence>
<dbReference type="eggNOG" id="COG0580">
    <property type="taxonomic scope" value="Bacteria"/>
</dbReference>
<dbReference type="GO" id="GO:0015267">
    <property type="term" value="F:channel activity"/>
    <property type="evidence" value="ECO:0007669"/>
    <property type="project" value="InterPro"/>
</dbReference>
<comment type="caution">
    <text evidence="6">The sequence shown here is derived from an EMBL/GenBank/DDBJ whole genome shotgun (WGS) entry which is preliminary data.</text>
</comment>
<feature type="transmembrane region" description="Helical" evidence="5">
    <location>
        <begin position="35"/>
        <end position="59"/>
    </location>
</feature>
<dbReference type="InterPro" id="IPR023271">
    <property type="entry name" value="Aquaporin-like"/>
</dbReference>